<dbReference type="InterPro" id="IPR027443">
    <property type="entry name" value="IPNS-like_sf"/>
</dbReference>
<feature type="domain" description="Isopenicillin N synthase-like Fe(2+) 2OG dioxygenase" evidence="4">
    <location>
        <begin position="139"/>
        <end position="195"/>
    </location>
</feature>
<gene>
    <name evidence="6" type="ORF">COCNU_08G007170</name>
</gene>
<dbReference type="Pfam" id="PF03171">
    <property type="entry name" value="2OG-FeII_Oxy"/>
    <property type="match status" value="1"/>
</dbReference>
<organism evidence="6 7">
    <name type="scientific">Cocos nucifera</name>
    <name type="common">Coconut palm</name>
    <dbReference type="NCBI Taxonomy" id="13894"/>
    <lineage>
        <taxon>Eukaryota</taxon>
        <taxon>Viridiplantae</taxon>
        <taxon>Streptophyta</taxon>
        <taxon>Embryophyta</taxon>
        <taxon>Tracheophyta</taxon>
        <taxon>Spermatophyta</taxon>
        <taxon>Magnoliopsida</taxon>
        <taxon>Liliopsida</taxon>
        <taxon>Arecaceae</taxon>
        <taxon>Arecoideae</taxon>
        <taxon>Cocoseae</taxon>
        <taxon>Attaleinae</taxon>
        <taxon>Cocos</taxon>
    </lineage>
</organism>
<keyword evidence="6" id="KW-0223">Dioxygenase</keyword>
<dbReference type="InterPro" id="IPR026992">
    <property type="entry name" value="DIOX_N"/>
</dbReference>
<dbReference type="SUPFAM" id="SSF51197">
    <property type="entry name" value="Clavaminate synthase-like"/>
    <property type="match status" value="1"/>
</dbReference>
<reference evidence="6" key="1">
    <citation type="journal article" date="2017" name="Gigascience">
        <title>The genome draft of coconut (Cocos nucifera).</title>
        <authorList>
            <person name="Xiao Y."/>
            <person name="Xu P."/>
            <person name="Fan H."/>
            <person name="Baudouin L."/>
            <person name="Xia W."/>
            <person name="Bocs S."/>
            <person name="Xu J."/>
            <person name="Li Q."/>
            <person name="Guo A."/>
            <person name="Zhou L."/>
            <person name="Li J."/>
            <person name="Wu Y."/>
            <person name="Ma Z."/>
            <person name="Armero A."/>
            <person name="Issali A.E."/>
            <person name="Liu N."/>
            <person name="Peng M."/>
            <person name="Yang Y."/>
        </authorList>
    </citation>
    <scope>NUCLEOTIDE SEQUENCE</scope>
    <source>
        <tissue evidence="6">Spear leaf of Hainan Tall coconut</tissue>
    </source>
</reference>
<dbReference type="OrthoDB" id="627829at2759"/>
<keyword evidence="1" id="KW-0479">Metal-binding</keyword>
<dbReference type="Pfam" id="PF14226">
    <property type="entry name" value="DIOX_N"/>
    <property type="match status" value="1"/>
</dbReference>
<evidence type="ECO:0000259" key="4">
    <source>
        <dbReference type="Pfam" id="PF03171"/>
    </source>
</evidence>
<keyword evidence="2" id="KW-0560">Oxidoreductase</keyword>
<dbReference type="InterPro" id="IPR044861">
    <property type="entry name" value="IPNS-like_FE2OG_OXY"/>
</dbReference>
<reference evidence="6" key="2">
    <citation type="submission" date="2019-07" db="EMBL/GenBank/DDBJ databases">
        <authorList>
            <person name="Yang Y."/>
            <person name="Bocs S."/>
            <person name="Baudouin L."/>
        </authorList>
    </citation>
    <scope>NUCLEOTIDE SEQUENCE</scope>
    <source>
        <tissue evidence="6">Spear leaf of Hainan Tall coconut</tissue>
    </source>
</reference>
<protein>
    <submittedName>
        <fullName evidence="6">Putative 2-oxoglutarate-dependent dioxygenase0</fullName>
    </submittedName>
</protein>
<comment type="caution">
    <text evidence="6">The sequence shown here is derived from an EMBL/GenBank/DDBJ whole genome shotgun (WGS) entry which is preliminary data.</text>
</comment>
<dbReference type="GO" id="GO:0046872">
    <property type="term" value="F:metal ion binding"/>
    <property type="evidence" value="ECO:0007669"/>
    <property type="project" value="UniProtKB-KW"/>
</dbReference>
<evidence type="ECO:0000256" key="2">
    <source>
        <dbReference type="ARBA" id="ARBA00023002"/>
    </source>
</evidence>
<feature type="domain" description="Non-haem dioxygenase N-terminal" evidence="5">
    <location>
        <begin position="28"/>
        <end position="120"/>
    </location>
</feature>
<dbReference type="InterPro" id="IPR050295">
    <property type="entry name" value="Plant_2OG-oxidoreductases"/>
</dbReference>
<evidence type="ECO:0000259" key="5">
    <source>
        <dbReference type="Pfam" id="PF14226"/>
    </source>
</evidence>
<evidence type="ECO:0000256" key="3">
    <source>
        <dbReference type="ARBA" id="ARBA00023004"/>
    </source>
</evidence>
<name>A0A8K0IJD9_COCNU</name>
<dbReference type="PANTHER" id="PTHR47991">
    <property type="entry name" value="OXOGLUTARATE/IRON-DEPENDENT DIOXYGENASE"/>
    <property type="match status" value="1"/>
</dbReference>
<evidence type="ECO:0000313" key="7">
    <source>
        <dbReference type="Proteomes" id="UP000797356"/>
    </source>
</evidence>
<accession>A0A8K0IJD9</accession>
<dbReference type="GO" id="GO:0051213">
    <property type="term" value="F:dioxygenase activity"/>
    <property type="evidence" value="ECO:0007669"/>
    <property type="project" value="UniProtKB-KW"/>
</dbReference>
<keyword evidence="3" id="KW-0408">Iron</keyword>
<dbReference type="AlphaFoldDB" id="A0A8K0IJD9"/>
<dbReference type="EMBL" id="CM017879">
    <property type="protein sequence ID" value="KAG1359271.1"/>
    <property type="molecule type" value="Genomic_DNA"/>
</dbReference>
<evidence type="ECO:0000313" key="6">
    <source>
        <dbReference type="EMBL" id="KAG1359271.1"/>
    </source>
</evidence>
<dbReference type="Proteomes" id="UP000797356">
    <property type="component" value="Chromosome 8"/>
</dbReference>
<evidence type="ECO:0000256" key="1">
    <source>
        <dbReference type="ARBA" id="ARBA00022723"/>
    </source>
</evidence>
<keyword evidence="7" id="KW-1185">Reference proteome</keyword>
<sequence>MNTLMGRLCGQGPSCIRPQLAAKLPEPLPVVDLRHLIQNSAGRYRVIEDIGKACRELGCFQVINHDIDTSVMKGALEAASGFFEMPVEAKEEFASDDFTKPVRYETSSGDGTNKARAFLKHDAHPLGKWVQLWPLEPQGYRIVKVSRSWREVPQVPQALHVHIGDYLEVLSNGLYKGVVHRVVLNSVKQRISIASIQSLSMDEKVEVSKELLDEQRSKKYKESRFRDFLNYLSTKTSKEKRFIRSLKVDAAFLKLRKQRKSSFGVGFIIRLRPRTSDSLFSIHQEESKSLQDYVVHFNMIMLEVHNFDEAIVMSVQK</sequence>
<proteinExistence type="predicted"/>
<dbReference type="Gene3D" id="2.60.120.330">
    <property type="entry name" value="B-lactam Antibiotic, Isopenicillin N Synthase, Chain"/>
    <property type="match status" value="2"/>
</dbReference>